<keyword evidence="1" id="KW-0175">Coiled coil</keyword>
<dbReference type="Gene3D" id="6.10.250.3110">
    <property type="match status" value="1"/>
</dbReference>
<comment type="caution">
    <text evidence="2">The sequence shown here is derived from an EMBL/GenBank/DDBJ whole genome shotgun (WGS) entry which is preliminary data.</text>
</comment>
<protein>
    <submittedName>
        <fullName evidence="2">Uncharacterized protein</fullName>
    </submittedName>
</protein>
<sequence length="67" mass="7766">MKEIVAEISELEQERDKLEAELKKVNISLAAANARLRNVREERDQFDEANNQILAHLKSKVWVFSCP</sequence>
<dbReference type="AlphaFoldDB" id="A0A1R3L066"/>
<reference evidence="3" key="1">
    <citation type="submission" date="2013-09" db="EMBL/GenBank/DDBJ databases">
        <title>Corchorus olitorius genome sequencing.</title>
        <authorList>
            <person name="Alam M."/>
            <person name="Haque M.S."/>
            <person name="Islam M.S."/>
            <person name="Emdad E.M."/>
            <person name="Islam M.M."/>
            <person name="Ahmed B."/>
            <person name="Halim A."/>
            <person name="Hossen Q.M.M."/>
            <person name="Hossain M.Z."/>
            <person name="Ahmed R."/>
            <person name="Khan M.M."/>
            <person name="Islam R."/>
            <person name="Rashid M.M."/>
            <person name="Khan S.A."/>
            <person name="Rahman M.S."/>
            <person name="Alam M."/>
            <person name="Yahiya A.S."/>
            <person name="Khan M.S."/>
            <person name="Azam M.S."/>
            <person name="Haque T."/>
            <person name="Lashkar M.Z.H."/>
            <person name="Akhand A.I."/>
            <person name="Morshed G."/>
            <person name="Roy S."/>
            <person name="Uddin K.S."/>
            <person name="Rabeya T."/>
            <person name="Hossain A.S."/>
            <person name="Chowdhury A."/>
            <person name="Snigdha A.R."/>
            <person name="Mortoza M.S."/>
            <person name="Matin S.A."/>
            <person name="Hoque S.M.E."/>
            <person name="Islam M.K."/>
            <person name="Roy D.K."/>
            <person name="Haider R."/>
            <person name="Moosa M.M."/>
            <person name="Elias S.M."/>
            <person name="Hasan A.M."/>
            <person name="Jahan S."/>
            <person name="Shafiuddin M."/>
            <person name="Mahmood N."/>
            <person name="Shommy N.S."/>
        </authorList>
    </citation>
    <scope>NUCLEOTIDE SEQUENCE [LARGE SCALE GENOMIC DNA]</scope>
    <source>
        <strain evidence="3">cv. O-4</strain>
    </source>
</reference>
<name>A0A1R3L066_9ROSI</name>
<keyword evidence="3" id="KW-1185">Reference proteome</keyword>
<dbReference type="EMBL" id="AWUE01006994">
    <property type="protein sequence ID" value="OMP12743.1"/>
    <property type="molecule type" value="Genomic_DNA"/>
</dbReference>
<dbReference type="PANTHER" id="PTHR34121:SF1">
    <property type="entry name" value="FILAMIN-A-INTERACTING PROTEIN 1"/>
    <property type="match status" value="1"/>
</dbReference>
<dbReference type="Proteomes" id="UP000187203">
    <property type="component" value="Unassembled WGS sequence"/>
</dbReference>
<dbReference type="PANTHER" id="PTHR34121">
    <property type="entry name" value="MYOSIN-11"/>
    <property type="match status" value="1"/>
</dbReference>
<organism evidence="2 3">
    <name type="scientific">Corchorus olitorius</name>
    <dbReference type="NCBI Taxonomy" id="93759"/>
    <lineage>
        <taxon>Eukaryota</taxon>
        <taxon>Viridiplantae</taxon>
        <taxon>Streptophyta</taxon>
        <taxon>Embryophyta</taxon>
        <taxon>Tracheophyta</taxon>
        <taxon>Spermatophyta</taxon>
        <taxon>Magnoliopsida</taxon>
        <taxon>eudicotyledons</taxon>
        <taxon>Gunneridae</taxon>
        <taxon>Pentapetalae</taxon>
        <taxon>rosids</taxon>
        <taxon>malvids</taxon>
        <taxon>Malvales</taxon>
        <taxon>Malvaceae</taxon>
        <taxon>Grewioideae</taxon>
        <taxon>Apeibeae</taxon>
        <taxon>Corchorus</taxon>
    </lineage>
</organism>
<evidence type="ECO:0000313" key="2">
    <source>
        <dbReference type="EMBL" id="OMP12743.1"/>
    </source>
</evidence>
<dbReference type="STRING" id="93759.A0A1R3L066"/>
<gene>
    <name evidence="2" type="ORF">COLO4_02810</name>
</gene>
<evidence type="ECO:0000313" key="3">
    <source>
        <dbReference type="Proteomes" id="UP000187203"/>
    </source>
</evidence>
<proteinExistence type="predicted"/>
<feature type="coiled-coil region" evidence="1">
    <location>
        <begin position="1"/>
        <end position="49"/>
    </location>
</feature>
<accession>A0A1R3L066</accession>
<evidence type="ECO:0000256" key="1">
    <source>
        <dbReference type="SAM" id="Coils"/>
    </source>
</evidence>